<sequence length="146" mass="16298">MAQYSPARHSSHAACAPECGLLAPSRSPEQSIFKPQGLPSTTSDHLPSGLGGETLRRSRHVRVSYTSRQSRRELPRFPSDWASLLPYQIAMIVATTCRPDRRDRGLNGLDLRFHNSRLSPHSSANPMRVVMGHVRAPSYRSAWPEL</sequence>
<organism evidence="2 3">
    <name type="scientific">Colocasia esculenta</name>
    <name type="common">Wild taro</name>
    <name type="synonym">Arum esculentum</name>
    <dbReference type="NCBI Taxonomy" id="4460"/>
    <lineage>
        <taxon>Eukaryota</taxon>
        <taxon>Viridiplantae</taxon>
        <taxon>Streptophyta</taxon>
        <taxon>Embryophyta</taxon>
        <taxon>Tracheophyta</taxon>
        <taxon>Spermatophyta</taxon>
        <taxon>Magnoliopsida</taxon>
        <taxon>Liliopsida</taxon>
        <taxon>Araceae</taxon>
        <taxon>Aroideae</taxon>
        <taxon>Colocasieae</taxon>
        <taxon>Colocasia</taxon>
    </lineage>
</organism>
<keyword evidence="3" id="KW-1185">Reference proteome</keyword>
<name>A0A843T7Y1_COLES</name>
<evidence type="ECO:0000313" key="2">
    <source>
        <dbReference type="EMBL" id="MQL68422.1"/>
    </source>
</evidence>
<feature type="region of interest" description="Disordered" evidence="1">
    <location>
        <begin position="26"/>
        <end position="73"/>
    </location>
</feature>
<gene>
    <name evidence="2" type="ORF">Taro_000703</name>
</gene>
<dbReference type="Proteomes" id="UP000652761">
    <property type="component" value="Unassembled WGS sequence"/>
</dbReference>
<reference evidence="2" key="1">
    <citation type="submission" date="2017-07" db="EMBL/GenBank/DDBJ databases">
        <title>Taro Niue Genome Assembly and Annotation.</title>
        <authorList>
            <person name="Atibalentja N."/>
            <person name="Keating K."/>
            <person name="Fields C.J."/>
        </authorList>
    </citation>
    <scope>NUCLEOTIDE SEQUENCE</scope>
    <source>
        <strain evidence="2">Niue_2</strain>
        <tissue evidence="2">Leaf</tissue>
    </source>
</reference>
<evidence type="ECO:0000313" key="3">
    <source>
        <dbReference type="Proteomes" id="UP000652761"/>
    </source>
</evidence>
<dbReference type="EMBL" id="NMUH01000013">
    <property type="protein sequence ID" value="MQL68422.1"/>
    <property type="molecule type" value="Genomic_DNA"/>
</dbReference>
<proteinExistence type="predicted"/>
<comment type="caution">
    <text evidence="2">The sequence shown here is derived from an EMBL/GenBank/DDBJ whole genome shotgun (WGS) entry which is preliminary data.</text>
</comment>
<protein>
    <submittedName>
        <fullName evidence="2">Uncharacterized protein</fullName>
    </submittedName>
</protein>
<evidence type="ECO:0000256" key="1">
    <source>
        <dbReference type="SAM" id="MobiDB-lite"/>
    </source>
</evidence>
<dbReference type="AlphaFoldDB" id="A0A843T7Y1"/>
<accession>A0A843T7Y1</accession>